<dbReference type="Proteomes" id="UP000479190">
    <property type="component" value="Unassembled WGS sequence"/>
</dbReference>
<name>A0A6H5I2I7_9HYME</name>
<evidence type="ECO:0000256" key="1">
    <source>
        <dbReference type="SAM" id="MobiDB-lite"/>
    </source>
</evidence>
<accession>A0A6H5I2I7</accession>
<proteinExistence type="predicted"/>
<evidence type="ECO:0000313" key="3">
    <source>
        <dbReference type="Proteomes" id="UP000479190"/>
    </source>
</evidence>
<sequence length="172" mass="19488">MQSKLESTCRSKKLPRKCYQAAATAAAGSSLARQFSSARLEKARMRSCIANNAITHTSKYIRATSCFVPQKPADFRNLRAHAVEKTNLYAAGTHKRARRKNSSSAAAREKQALERVRERETEKKRQRALAPAESRRFRQRAAANNTCAHLRAQKLQPELCTDKRSLARRFQD</sequence>
<feature type="region of interest" description="Disordered" evidence="1">
    <location>
        <begin position="97"/>
        <end position="137"/>
    </location>
</feature>
<gene>
    <name evidence="2" type="ORF">TBRA_LOCUS3503</name>
</gene>
<evidence type="ECO:0000313" key="2">
    <source>
        <dbReference type="EMBL" id="CAB0031536.1"/>
    </source>
</evidence>
<dbReference type="EMBL" id="CADCXV010000646">
    <property type="protein sequence ID" value="CAB0031536.1"/>
    <property type="molecule type" value="Genomic_DNA"/>
</dbReference>
<dbReference type="AlphaFoldDB" id="A0A6H5I2I7"/>
<organism evidence="2 3">
    <name type="scientific">Trichogramma brassicae</name>
    <dbReference type="NCBI Taxonomy" id="86971"/>
    <lineage>
        <taxon>Eukaryota</taxon>
        <taxon>Metazoa</taxon>
        <taxon>Ecdysozoa</taxon>
        <taxon>Arthropoda</taxon>
        <taxon>Hexapoda</taxon>
        <taxon>Insecta</taxon>
        <taxon>Pterygota</taxon>
        <taxon>Neoptera</taxon>
        <taxon>Endopterygota</taxon>
        <taxon>Hymenoptera</taxon>
        <taxon>Apocrita</taxon>
        <taxon>Proctotrupomorpha</taxon>
        <taxon>Chalcidoidea</taxon>
        <taxon>Trichogrammatidae</taxon>
        <taxon>Trichogramma</taxon>
    </lineage>
</organism>
<feature type="compositionally biased region" description="Basic and acidic residues" evidence="1">
    <location>
        <begin position="107"/>
        <end position="123"/>
    </location>
</feature>
<keyword evidence="3" id="KW-1185">Reference proteome</keyword>
<reference evidence="2 3" key="1">
    <citation type="submission" date="2020-02" db="EMBL/GenBank/DDBJ databases">
        <authorList>
            <person name="Ferguson B K."/>
        </authorList>
    </citation>
    <scope>NUCLEOTIDE SEQUENCE [LARGE SCALE GENOMIC DNA]</scope>
</reference>
<protein>
    <submittedName>
        <fullName evidence="2">Uncharacterized protein</fullName>
    </submittedName>
</protein>